<dbReference type="Proteomes" id="UP001597319">
    <property type="component" value="Unassembled WGS sequence"/>
</dbReference>
<keyword evidence="2" id="KW-0472">Membrane</keyword>
<protein>
    <submittedName>
        <fullName evidence="3">Uncharacterized protein</fullName>
    </submittedName>
</protein>
<dbReference type="EMBL" id="JBHULE010000002">
    <property type="protein sequence ID" value="MFD2561396.1"/>
    <property type="molecule type" value="Genomic_DNA"/>
</dbReference>
<proteinExistence type="predicted"/>
<accession>A0ABW5LC97</accession>
<keyword evidence="4" id="KW-1185">Reference proteome</keyword>
<keyword evidence="1" id="KW-0175">Coiled coil</keyword>
<reference evidence="4" key="1">
    <citation type="journal article" date="2019" name="Int. J. Syst. Evol. Microbiol.">
        <title>The Global Catalogue of Microorganisms (GCM) 10K type strain sequencing project: providing services to taxonomists for standard genome sequencing and annotation.</title>
        <authorList>
            <consortium name="The Broad Institute Genomics Platform"/>
            <consortium name="The Broad Institute Genome Sequencing Center for Infectious Disease"/>
            <person name="Wu L."/>
            <person name="Ma J."/>
        </authorList>
    </citation>
    <scope>NUCLEOTIDE SEQUENCE [LARGE SCALE GENOMIC DNA]</scope>
    <source>
        <strain evidence="4">KCTC 52274</strain>
    </source>
</reference>
<keyword evidence="2" id="KW-1133">Transmembrane helix</keyword>
<name>A0ABW5LC97_9FLAO</name>
<evidence type="ECO:0000313" key="4">
    <source>
        <dbReference type="Proteomes" id="UP001597319"/>
    </source>
</evidence>
<feature type="transmembrane region" description="Helical" evidence="2">
    <location>
        <begin position="17"/>
        <end position="38"/>
    </location>
</feature>
<dbReference type="RefSeq" id="WP_378289060.1">
    <property type="nucleotide sequence ID" value="NZ_JBHULE010000002.1"/>
</dbReference>
<evidence type="ECO:0000313" key="3">
    <source>
        <dbReference type="EMBL" id="MFD2561396.1"/>
    </source>
</evidence>
<feature type="coiled-coil region" evidence="1">
    <location>
        <begin position="159"/>
        <end position="215"/>
    </location>
</feature>
<feature type="transmembrane region" description="Helical" evidence="2">
    <location>
        <begin position="50"/>
        <end position="71"/>
    </location>
</feature>
<evidence type="ECO:0000256" key="2">
    <source>
        <dbReference type="SAM" id="Phobius"/>
    </source>
</evidence>
<evidence type="ECO:0000256" key="1">
    <source>
        <dbReference type="SAM" id="Coils"/>
    </source>
</evidence>
<organism evidence="3 4">
    <name type="scientific">Aquimarina rubra</name>
    <dbReference type="NCBI Taxonomy" id="1920033"/>
    <lineage>
        <taxon>Bacteria</taxon>
        <taxon>Pseudomonadati</taxon>
        <taxon>Bacteroidota</taxon>
        <taxon>Flavobacteriia</taxon>
        <taxon>Flavobacteriales</taxon>
        <taxon>Flavobacteriaceae</taxon>
        <taxon>Aquimarina</taxon>
    </lineage>
</organism>
<gene>
    <name evidence="3" type="ORF">ACFSR1_01865</name>
</gene>
<feature type="transmembrane region" description="Helical" evidence="2">
    <location>
        <begin position="131"/>
        <end position="154"/>
    </location>
</feature>
<comment type="caution">
    <text evidence="3">The sequence shown here is derived from an EMBL/GenBank/DDBJ whole genome shotgun (WGS) entry which is preliminary data.</text>
</comment>
<sequence length="387" mass="44003">MKAPAILTGQKKLEAKWSFIIPGSLLIFGFVLLILYSITSEPFWTTVLSTLSMIMLASFSVGALIGFIFGIPRTLQENITEGVKSNSNLEQLSDWLTKIIVGVGLVESKEVFELIGGLADKLSSGFANAPLGYTIIASTLIFYFFGGFFISYLWSRILLERIFMENMDTERRIAALEETKDIQDEINELQSDYSKENLKSILDKSLEQTKDAKKRTNIFGKIIGIAYEKLDYSSVNTLANEYDSKLQISANTWSDIALANLNLYHGSHNKIYADSVNLACDRSIEILDNYGTPQMIKIYLNLVIYKKAKDENNTEKIEQTKKEIQHIIKNIIDLPTITAYEAYAYMLKNDTTIFGKYNELFRTDFKEAYETLKDRYLKHLENSKTGK</sequence>
<keyword evidence="2" id="KW-0812">Transmembrane</keyword>